<dbReference type="GO" id="GO:0006355">
    <property type="term" value="P:regulation of DNA-templated transcription"/>
    <property type="evidence" value="ECO:0007669"/>
    <property type="project" value="InterPro"/>
</dbReference>
<feature type="domain" description="HTH luxR-type" evidence="4">
    <location>
        <begin position="145"/>
        <end position="210"/>
    </location>
</feature>
<dbReference type="AlphaFoldDB" id="A0A963YVJ7"/>
<dbReference type="PANTHER" id="PTHR44688:SF25">
    <property type="entry name" value="HTH LUXR-TYPE DOMAIN-CONTAINING PROTEIN"/>
    <property type="match status" value="1"/>
</dbReference>
<dbReference type="InterPro" id="IPR000792">
    <property type="entry name" value="Tscrpt_reg_LuxR_C"/>
</dbReference>
<dbReference type="EMBL" id="JAESVB010000015">
    <property type="protein sequence ID" value="MCB8877644.1"/>
    <property type="molecule type" value="Genomic_DNA"/>
</dbReference>
<dbReference type="PRINTS" id="PR00038">
    <property type="entry name" value="HTHLUXR"/>
</dbReference>
<sequence>MLWVDAARLSRECIANAVMAAEPGFVIHAARSVEECLNLEGLDPHLVVYYSHAEDTVDIDAIEALHTAYPSARLVILSDAATLDAGAVRHILSHNVAGFILTRRTGLQMVVSAISLVHSGGTFVPRDFLFMEDAPPPPSAAPIRRASEHGRFTQRELAVLDLIRLGQPNKLIAEELGMSASTVKVHVRNIMQKMGVANRTKVAMGAEDFLNEDRQKSY</sequence>
<keyword evidence="1" id="KW-0805">Transcription regulation</keyword>
<evidence type="ECO:0000256" key="1">
    <source>
        <dbReference type="ARBA" id="ARBA00023015"/>
    </source>
</evidence>
<dbReference type="Gene3D" id="3.40.50.2300">
    <property type="match status" value="1"/>
</dbReference>
<reference evidence="5" key="1">
    <citation type="journal article" date="2021" name="Microorganisms">
        <title>Acidisoma silvae sp. nov. and Acidisomacellulosilytica sp. nov., Two Acidophilic Bacteria Isolated from Decaying Wood, Hydrolyzing Cellulose and Producing Poly-3-hydroxybutyrate.</title>
        <authorList>
            <person name="Mieszkin S."/>
            <person name="Pouder E."/>
            <person name="Uroz S."/>
            <person name="Simon-Colin C."/>
            <person name="Alain K."/>
        </authorList>
    </citation>
    <scope>NUCLEOTIDE SEQUENCE</scope>
    <source>
        <strain evidence="5">HW T2.11</strain>
    </source>
</reference>
<dbReference type="Pfam" id="PF00196">
    <property type="entry name" value="GerE"/>
    <property type="match status" value="1"/>
</dbReference>
<comment type="caution">
    <text evidence="5">The sequence shown here is derived from an EMBL/GenBank/DDBJ whole genome shotgun (WGS) entry which is preliminary data.</text>
</comment>
<dbReference type="CDD" id="cd06170">
    <property type="entry name" value="LuxR_C_like"/>
    <property type="match status" value="1"/>
</dbReference>
<dbReference type="PROSITE" id="PS50043">
    <property type="entry name" value="HTH_LUXR_2"/>
    <property type="match status" value="1"/>
</dbReference>
<gene>
    <name evidence="5" type="ORF">ASILVAE211_20785</name>
</gene>
<protein>
    <submittedName>
        <fullName evidence="5">Response regulator transcription factor</fullName>
    </submittedName>
</protein>
<dbReference type="PANTHER" id="PTHR44688">
    <property type="entry name" value="DNA-BINDING TRANSCRIPTIONAL ACTIVATOR DEVR_DOSR"/>
    <property type="match status" value="1"/>
</dbReference>
<dbReference type="Proteomes" id="UP000708298">
    <property type="component" value="Unassembled WGS sequence"/>
</dbReference>
<organism evidence="5 6">
    <name type="scientific">Acidisoma silvae</name>
    <dbReference type="NCBI Taxonomy" id="2802396"/>
    <lineage>
        <taxon>Bacteria</taxon>
        <taxon>Pseudomonadati</taxon>
        <taxon>Pseudomonadota</taxon>
        <taxon>Alphaproteobacteria</taxon>
        <taxon>Acetobacterales</taxon>
        <taxon>Acidocellaceae</taxon>
        <taxon>Acidisoma</taxon>
    </lineage>
</organism>
<keyword evidence="3" id="KW-0804">Transcription</keyword>
<evidence type="ECO:0000313" key="6">
    <source>
        <dbReference type="Proteomes" id="UP000708298"/>
    </source>
</evidence>
<accession>A0A963YVJ7</accession>
<evidence type="ECO:0000313" key="5">
    <source>
        <dbReference type="EMBL" id="MCB8877644.1"/>
    </source>
</evidence>
<dbReference type="PROSITE" id="PS00622">
    <property type="entry name" value="HTH_LUXR_1"/>
    <property type="match status" value="1"/>
</dbReference>
<proteinExistence type="predicted"/>
<evidence type="ECO:0000256" key="3">
    <source>
        <dbReference type="ARBA" id="ARBA00023163"/>
    </source>
</evidence>
<keyword evidence="6" id="KW-1185">Reference proteome</keyword>
<dbReference type="SMART" id="SM00421">
    <property type="entry name" value="HTH_LUXR"/>
    <property type="match status" value="1"/>
</dbReference>
<dbReference type="SUPFAM" id="SSF46894">
    <property type="entry name" value="C-terminal effector domain of the bipartite response regulators"/>
    <property type="match status" value="1"/>
</dbReference>
<dbReference type="GO" id="GO:0003677">
    <property type="term" value="F:DNA binding"/>
    <property type="evidence" value="ECO:0007669"/>
    <property type="project" value="UniProtKB-KW"/>
</dbReference>
<reference evidence="5" key="2">
    <citation type="submission" date="2021-01" db="EMBL/GenBank/DDBJ databases">
        <authorList>
            <person name="Mieszkin S."/>
            <person name="Pouder E."/>
            <person name="Alain K."/>
        </authorList>
    </citation>
    <scope>NUCLEOTIDE SEQUENCE</scope>
    <source>
        <strain evidence="5">HW T2.11</strain>
    </source>
</reference>
<dbReference type="InterPro" id="IPR016032">
    <property type="entry name" value="Sig_transdc_resp-reg_C-effctor"/>
</dbReference>
<keyword evidence="2" id="KW-0238">DNA-binding</keyword>
<evidence type="ECO:0000259" key="4">
    <source>
        <dbReference type="PROSITE" id="PS50043"/>
    </source>
</evidence>
<dbReference type="RefSeq" id="WP_227323291.1">
    <property type="nucleotide sequence ID" value="NZ_JAESVB010000015.1"/>
</dbReference>
<name>A0A963YVJ7_9PROT</name>
<evidence type="ECO:0000256" key="2">
    <source>
        <dbReference type="ARBA" id="ARBA00023125"/>
    </source>
</evidence>